<gene>
    <name evidence="3" type="ORF">QP939_19390</name>
</gene>
<dbReference type="EMBL" id="CP127173">
    <property type="protein sequence ID" value="WIV60611.1"/>
    <property type="molecule type" value="Genomic_DNA"/>
</dbReference>
<accession>A0ABY8XYX2</accession>
<evidence type="ECO:0000256" key="2">
    <source>
        <dbReference type="SAM" id="Phobius"/>
    </source>
</evidence>
<keyword evidence="2" id="KW-0812">Transmembrane</keyword>
<organism evidence="3 4">
    <name type="scientific">Amycolatopsis nalaikhensis</name>
    <dbReference type="NCBI Taxonomy" id="715472"/>
    <lineage>
        <taxon>Bacteria</taxon>
        <taxon>Bacillati</taxon>
        <taxon>Actinomycetota</taxon>
        <taxon>Actinomycetes</taxon>
        <taxon>Pseudonocardiales</taxon>
        <taxon>Pseudonocardiaceae</taxon>
        <taxon>Amycolatopsis</taxon>
    </lineage>
</organism>
<proteinExistence type="predicted"/>
<protein>
    <submittedName>
        <fullName evidence="3">Uncharacterized protein</fullName>
    </submittedName>
</protein>
<dbReference type="Proteomes" id="UP001227101">
    <property type="component" value="Chromosome"/>
</dbReference>
<reference evidence="3 4" key="1">
    <citation type="submission" date="2023-06" db="EMBL/GenBank/DDBJ databases">
        <authorList>
            <person name="Oyuntsetseg B."/>
            <person name="Kim S.B."/>
        </authorList>
    </citation>
    <scope>NUCLEOTIDE SEQUENCE [LARGE SCALE GENOMIC DNA]</scope>
    <source>
        <strain evidence="3 4">2-2</strain>
    </source>
</reference>
<sequence>MNWVHAGLWGLAGGFIVEGLELYVAVRQKGAWPWRVTGEEPTAGPAAYAVAETIRMLIGGILAAATAASGQVAGPLAAVAIGVAAPVMVGHLTALLPIPAKPADAPGVPDAAGCAPPAQLDGAPLPLPPAVRHPAENQER</sequence>
<name>A0ABY8XYX2_9PSEU</name>
<feature type="transmembrane region" description="Helical" evidence="2">
    <location>
        <begin position="6"/>
        <end position="26"/>
    </location>
</feature>
<evidence type="ECO:0000313" key="3">
    <source>
        <dbReference type="EMBL" id="WIV60611.1"/>
    </source>
</evidence>
<feature type="region of interest" description="Disordered" evidence="1">
    <location>
        <begin position="106"/>
        <end position="140"/>
    </location>
</feature>
<feature type="compositionally biased region" description="Low complexity" evidence="1">
    <location>
        <begin position="106"/>
        <end position="118"/>
    </location>
</feature>
<keyword evidence="4" id="KW-1185">Reference proteome</keyword>
<keyword evidence="2" id="KW-1133">Transmembrane helix</keyword>
<keyword evidence="2" id="KW-0472">Membrane</keyword>
<evidence type="ECO:0000313" key="4">
    <source>
        <dbReference type="Proteomes" id="UP001227101"/>
    </source>
</evidence>
<dbReference type="RefSeq" id="WP_285458193.1">
    <property type="nucleotide sequence ID" value="NZ_CP127173.1"/>
</dbReference>
<evidence type="ECO:0000256" key="1">
    <source>
        <dbReference type="SAM" id="MobiDB-lite"/>
    </source>
</evidence>